<dbReference type="AlphaFoldDB" id="T0ZGB1"/>
<reference evidence="1" key="1">
    <citation type="submission" date="2013-08" db="EMBL/GenBank/DDBJ databases">
        <authorList>
            <person name="Mendez C."/>
            <person name="Richter M."/>
            <person name="Ferrer M."/>
            <person name="Sanchez J."/>
        </authorList>
    </citation>
    <scope>NUCLEOTIDE SEQUENCE</scope>
</reference>
<reference evidence="1" key="2">
    <citation type="journal article" date="2014" name="ISME J.">
        <title>Microbial stratification in low pH oxic and suboxic macroscopic growths along an acid mine drainage.</title>
        <authorList>
            <person name="Mendez-Garcia C."/>
            <person name="Mesa V."/>
            <person name="Sprenger R.R."/>
            <person name="Richter M."/>
            <person name="Diez M.S."/>
            <person name="Solano J."/>
            <person name="Bargiela R."/>
            <person name="Golyshina O.V."/>
            <person name="Manteca A."/>
            <person name="Ramos J.L."/>
            <person name="Gallego J.R."/>
            <person name="Llorente I."/>
            <person name="Martins Dos Santos V.A."/>
            <person name="Jensen O.N."/>
            <person name="Pelaez A.I."/>
            <person name="Sanchez J."/>
            <person name="Ferrer M."/>
        </authorList>
    </citation>
    <scope>NUCLEOTIDE SEQUENCE</scope>
</reference>
<organism evidence="1">
    <name type="scientific">mine drainage metagenome</name>
    <dbReference type="NCBI Taxonomy" id="410659"/>
    <lineage>
        <taxon>unclassified sequences</taxon>
        <taxon>metagenomes</taxon>
        <taxon>ecological metagenomes</taxon>
    </lineage>
</organism>
<gene>
    <name evidence="1" type="ORF">B1B_18982</name>
</gene>
<proteinExistence type="predicted"/>
<evidence type="ECO:0000313" key="1">
    <source>
        <dbReference type="EMBL" id="EQD27919.1"/>
    </source>
</evidence>
<accession>T0ZGB1</accession>
<sequence length="81" mass="9302">MTTDTETETFAPVRQSFEETICWLEGTESASLTHAELEDQVERRGREVQRLMLQDHLDLRAQREVRVEDVVDSAGTPRVSL</sequence>
<comment type="caution">
    <text evidence="1">The sequence shown here is derived from an EMBL/GenBank/DDBJ whole genome shotgun (WGS) entry which is preliminary data.</text>
</comment>
<dbReference type="EMBL" id="AUZY01012742">
    <property type="protein sequence ID" value="EQD27919.1"/>
    <property type="molecule type" value="Genomic_DNA"/>
</dbReference>
<name>T0ZGB1_9ZZZZ</name>
<feature type="non-terminal residue" evidence="1">
    <location>
        <position position="81"/>
    </location>
</feature>
<protein>
    <submittedName>
        <fullName evidence="1">Uncharacterized protein</fullName>
    </submittedName>
</protein>